<evidence type="ECO:0000313" key="7">
    <source>
        <dbReference type="Proteomes" id="UP000198694"/>
    </source>
</evidence>
<dbReference type="AlphaFoldDB" id="A0A1G9AKT1"/>
<proteinExistence type="predicted"/>
<evidence type="ECO:0000256" key="2">
    <source>
        <dbReference type="ARBA" id="ARBA00023082"/>
    </source>
</evidence>
<accession>A0A1G9AKT1</accession>
<keyword evidence="1" id="KW-0805">Transcription regulation</keyword>
<evidence type="ECO:0000256" key="3">
    <source>
        <dbReference type="ARBA" id="ARBA00023125"/>
    </source>
</evidence>
<dbReference type="InterPro" id="IPR007630">
    <property type="entry name" value="RNA_pol_sigma70_r4"/>
</dbReference>
<keyword evidence="3" id="KW-0238">DNA-binding</keyword>
<dbReference type="GO" id="GO:0003677">
    <property type="term" value="F:DNA binding"/>
    <property type="evidence" value="ECO:0007669"/>
    <property type="project" value="UniProtKB-KW"/>
</dbReference>
<dbReference type="Gene3D" id="1.20.140.160">
    <property type="match status" value="1"/>
</dbReference>
<dbReference type="GO" id="GO:0006352">
    <property type="term" value="P:DNA-templated transcription initiation"/>
    <property type="evidence" value="ECO:0007669"/>
    <property type="project" value="InterPro"/>
</dbReference>
<protein>
    <submittedName>
        <fullName evidence="6">RNA polymerase sigma factor, sigma-70 family</fullName>
    </submittedName>
</protein>
<keyword evidence="4" id="KW-0804">Transcription</keyword>
<keyword evidence="2" id="KW-0731">Sigma factor</keyword>
<dbReference type="CDD" id="cd06171">
    <property type="entry name" value="Sigma70_r4"/>
    <property type="match status" value="1"/>
</dbReference>
<dbReference type="PANTHER" id="PTHR30385">
    <property type="entry name" value="SIGMA FACTOR F FLAGELLAR"/>
    <property type="match status" value="1"/>
</dbReference>
<dbReference type="NCBIfam" id="TIGR02937">
    <property type="entry name" value="sigma70-ECF"/>
    <property type="match status" value="1"/>
</dbReference>
<evidence type="ECO:0000256" key="1">
    <source>
        <dbReference type="ARBA" id="ARBA00023015"/>
    </source>
</evidence>
<dbReference type="SUPFAM" id="SSF88659">
    <property type="entry name" value="Sigma3 and sigma4 domains of RNA polymerase sigma factors"/>
    <property type="match status" value="1"/>
</dbReference>
<evidence type="ECO:0000256" key="4">
    <source>
        <dbReference type="ARBA" id="ARBA00023163"/>
    </source>
</evidence>
<evidence type="ECO:0000313" key="6">
    <source>
        <dbReference type="EMBL" id="SDK27976.1"/>
    </source>
</evidence>
<dbReference type="Pfam" id="PF04545">
    <property type="entry name" value="Sigma70_r4"/>
    <property type="match status" value="1"/>
</dbReference>
<dbReference type="Proteomes" id="UP000198694">
    <property type="component" value="Unassembled WGS sequence"/>
</dbReference>
<dbReference type="InterPro" id="IPR014284">
    <property type="entry name" value="RNA_pol_sigma-70_dom"/>
</dbReference>
<name>A0A1G9AKT1_9BACI</name>
<organism evidence="6 7">
    <name type="scientific">Sediminibacillus albus</name>
    <dbReference type="NCBI Taxonomy" id="407036"/>
    <lineage>
        <taxon>Bacteria</taxon>
        <taxon>Bacillati</taxon>
        <taxon>Bacillota</taxon>
        <taxon>Bacilli</taxon>
        <taxon>Bacillales</taxon>
        <taxon>Bacillaceae</taxon>
        <taxon>Sediminibacillus</taxon>
    </lineage>
</organism>
<evidence type="ECO:0000259" key="5">
    <source>
        <dbReference type="Pfam" id="PF04545"/>
    </source>
</evidence>
<dbReference type="GO" id="GO:0016987">
    <property type="term" value="F:sigma factor activity"/>
    <property type="evidence" value="ECO:0007669"/>
    <property type="project" value="UniProtKB-KW"/>
</dbReference>
<sequence length="203" mass="24120">MVKEHEDPCESEVKKFIEKHQEFINNNIVSSFLKEKENYHLFVQTICYPTHLNVKKLDEKFRAYYFKIRLTTFLSNTLHFNAINYDKKYKNFKMRNQLILDSPLSDDSEYTLKDLIEDKQQDYKLDEELLEGKDYSIENLVVDEKLYEAIQSLTDNQKQILNLAYVHELTDTEIAKVLDKSQQAVSKSHKKALEQLKNSLDKQ</sequence>
<dbReference type="RefSeq" id="WP_175559342.1">
    <property type="nucleotide sequence ID" value="NZ_FNFL01000004.1"/>
</dbReference>
<dbReference type="STRING" id="407036.SAMN05216243_2586"/>
<dbReference type="EMBL" id="FNFL01000004">
    <property type="protein sequence ID" value="SDK27976.1"/>
    <property type="molecule type" value="Genomic_DNA"/>
</dbReference>
<gene>
    <name evidence="6" type="ORF">SAMN05216243_2586</name>
</gene>
<dbReference type="PANTHER" id="PTHR30385:SF7">
    <property type="entry name" value="RNA POLYMERASE SIGMA FACTOR FLIA"/>
    <property type="match status" value="1"/>
</dbReference>
<reference evidence="6 7" key="1">
    <citation type="submission" date="2016-10" db="EMBL/GenBank/DDBJ databases">
        <authorList>
            <person name="de Groot N.N."/>
        </authorList>
    </citation>
    <scope>NUCLEOTIDE SEQUENCE [LARGE SCALE GENOMIC DNA]</scope>
    <source>
        <strain evidence="6 7">CGMCC 1.6502</strain>
    </source>
</reference>
<keyword evidence="7" id="KW-1185">Reference proteome</keyword>
<dbReference type="InterPro" id="IPR013324">
    <property type="entry name" value="RNA_pol_sigma_r3/r4-like"/>
</dbReference>
<feature type="domain" description="RNA polymerase sigma-70 region 4" evidence="5">
    <location>
        <begin position="149"/>
        <end position="197"/>
    </location>
</feature>